<reference evidence="2 3" key="1">
    <citation type="journal article" date="2020" name="Genomics">
        <title>Complete, high-quality genomes from long-read metagenomic sequencing of two wolf lichen thalli reveals enigmatic genome architecture.</title>
        <authorList>
            <person name="McKenzie S.K."/>
            <person name="Walston R.F."/>
            <person name="Allen J.L."/>
        </authorList>
    </citation>
    <scope>NUCLEOTIDE SEQUENCE [LARGE SCALE GENOMIC DNA]</scope>
    <source>
        <strain evidence="2">WasteWater1</strain>
    </source>
</reference>
<comment type="caution">
    <text evidence="2">The sequence shown here is derived from an EMBL/GenBank/DDBJ whole genome shotgun (WGS) entry which is preliminary data.</text>
</comment>
<name>A0A8H6CF35_9LECA</name>
<dbReference type="AlphaFoldDB" id="A0A8H6CF35"/>
<protein>
    <submittedName>
        <fullName evidence="2">Uncharacterized protein</fullName>
    </submittedName>
</protein>
<dbReference type="Proteomes" id="UP000593566">
    <property type="component" value="Unassembled WGS sequence"/>
</dbReference>
<evidence type="ECO:0000256" key="1">
    <source>
        <dbReference type="SAM" id="MobiDB-lite"/>
    </source>
</evidence>
<evidence type="ECO:0000313" key="3">
    <source>
        <dbReference type="Proteomes" id="UP000593566"/>
    </source>
</evidence>
<evidence type="ECO:0000313" key="2">
    <source>
        <dbReference type="EMBL" id="KAF6222041.1"/>
    </source>
</evidence>
<dbReference type="RefSeq" id="XP_037151476.1">
    <property type="nucleotide sequence ID" value="XM_037292057.1"/>
</dbReference>
<dbReference type="EMBL" id="JACCJB010000012">
    <property type="protein sequence ID" value="KAF6222041.1"/>
    <property type="molecule type" value="Genomic_DNA"/>
</dbReference>
<feature type="region of interest" description="Disordered" evidence="1">
    <location>
        <begin position="171"/>
        <end position="234"/>
    </location>
</feature>
<keyword evidence="3" id="KW-1185">Reference proteome</keyword>
<feature type="compositionally biased region" description="Low complexity" evidence="1">
    <location>
        <begin position="174"/>
        <end position="192"/>
    </location>
</feature>
<sequence>MVSTQSKPRGAGSVPIIYNNAPLELCKDCGGSGGYIKRDGSCPLTQIDLPSSTEALPASIAAAIMAGDGGRLGGTAAGMSPTPAAAIGGIIGGVSAGVAAAHASSTLIASPSTSAATTVSCSHAADPHNTCASIASGPGWCVCGESPNSYAVRTSTDLACGWTTPPPTASFDCSAATTTSKPATPPATANPAPSTPPPSSPNAGIAIELQLYSGPAAQKSPHGLPTLTNRETRA</sequence>
<dbReference type="GeneID" id="59329543"/>
<organism evidence="2 3">
    <name type="scientific">Letharia lupina</name>
    <dbReference type="NCBI Taxonomy" id="560253"/>
    <lineage>
        <taxon>Eukaryota</taxon>
        <taxon>Fungi</taxon>
        <taxon>Dikarya</taxon>
        <taxon>Ascomycota</taxon>
        <taxon>Pezizomycotina</taxon>
        <taxon>Lecanoromycetes</taxon>
        <taxon>OSLEUM clade</taxon>
        <taxon>Lecanoromycetidae</taxon>
        <taxon>Lecanorales</taxon>
        <taxon>Lecanorineae</taxon>
        <taxon>Parmeliaceae</taxon>
        <taxon>Letharia</taxon>
    </lineage>
</organism>
<proteinExistence type="predicted"/>
<gene>
    <name evidence="2" type="ORF">HO133_001127</name>
</gene>
<accession>A0A8H6CF35</accession>